<evidence type="ECO:0000313" key="3">
    <source>
        <dbReference type="Proteomes" id="UP001057702"/>
    </source>
</evidence>
<keyword evidence="1" id="KW-0812">Transmembrane</keyword>
<name>A0ABT1PU81_9ACTN</name>
<protein>
    <recommendedName>
        <fullName evidence="4">Integral membrane protein</fullName>
    </recommendedName>
</protein>
<keyword evidence="1" id="KW-0472">Membrane</keyword>
<evidence type="ECO:0000313" key="2">
    <source>
        <dbReference type="EMBL" id="MCQ4080530.1"/>
    </source>
</evidence>
<comment type="caution">
    <text evidence="2">The sequence shown here is derived from an EMBL/GenBank/DDBJ whole genome shotgun (WGS) entry which is preliminary data.</text>
</comment>
<dbReference type="EMBL" id="JANFNG010000004">
    <property type="protein sequence ID" value="MCQ4080530.1"/>
    <property type="molecule type" value="Genomic_DNA"/>
</dbReference>
<keyword evidence="1" id="KW-1133">Transmembrane helix</keyword>
<organism evidence="2 3">
    <name type="scientific">Streptomyces humicola</name>
    <dbReference type="NCBI Taxonomy" id="2953240"/>
    <lineage>
        <taxon>Bacteria</taxon>
        <taxon>Bacillati</taxon>
        <taxon>Actinomycetota</taxon>
        <taxon>Actinomycetes</taxon>
        <taxon>Kitasatosporales</taxon>
        <taxon>Streptomycetaceae</taxon>
        <taxon>Streptomyces</taxon>
    </lineage>
</organism>
<sequence>MVKRSRARRMGESAYGLLLLVKMLVAGVVVLVVLAAGAWASWTHGRDAMVTGLEQGTMTVQACGDHTCTGPFAPADGAGTARPSVTVDKSATKATGEKIPVAVVPGTDDVVRTGPDGILHAWVPFAGALLLASLVIAFGLRMRRTAVGAGLVGAALLAAAFALT</sequence>
<evidence type="ECO:0000256" key="1">
    <source>
        <dbReference type="SAM" id="Phobius"/>
    </source>
</evidence>
<feature type="transmembrane region" description="Helical" evidence="1">
    <location>
        <begin position="118"/>
        <end position="138"/>
    </location>
</feature>
<feature type="transmembrane region" description="Helical" evidence="1">
    <location>
        <begin position="145"/>
        <end position="163"/>
    </location>
</feature>
<accession>A0ABT1PU81</accession>
<feature type="transmembrane region" description="Helical" evidence="1">
    <location>
        <begin position="20"/>
        <end position="42"/>
    </location>
</feature>
<evidence type="ECO:0008006" key="4">
    <source>
        <dbReference type="Google" id="ProtNLM"/>
    </source>
</evidence>
<dbReference type="RefSeq" id="WP_255919441.1">
    <property type="nucleotide sequence ID" value="NZ_JANFNG010000004.1"/>
</dbReference>
<dbReference type="Proteomes" id="UP001057702">
    <property type="component" value="Unassembled WGS sequence"/>
</dbReference>
<reference evidence="2" key="1">
    <citation type="submission" date="2022-06" db="EMBL/GenBank/DDBJ databases">
        <title>Draft genome sequence of Streptomyces sp. RB6PN25 isolated from peat swamp forest in Thailand.</title>
        <authorList>
            <person name="Duangmal K."/>
            <person name="Klaysubun C."/>
        </authorList>
    </citation>
    <scope>NUCLEOTIDE SEQUENCE</scope>
    <source>
        <strain evidence="2">RB6PN25</strain>
    </source>
</reference>
<proteinExistence type="predicted"/>
<keyword evidence="3" id="KW-1185">Reference proteome</keyword>
<gene>
    <name evidence="2" type="ORF">NGB36_07920</name>
</gene>